<name>A0A348WQA1_9GAMM</name>
<dbReference type="GO" id="GO:0020037">
    <property type="term" value="F:heme binding"/>
    <property type="evidence" value="ECO:0007669"/>
    <property type="project" value="InterPro"/>
</dbReference>
<feature type="transmembrane region" description="Helical" evidence="1">
    <location>
        <begin position="211"/>
        <end position="227"/>
    </location>
</feature>
<dbReference type="PANTHER" id="PTHR38034">
    <property type="entry name" value="INNER MEMBRANE PROTEIN YPJD"/>
    <property type="match status" value="1"/>
</dbReference>
<dbReference type="AlphaFoldDB" id="A0A348WQA1"/>
<dbReference type="STRING" id="314276.OS145_10610"/>
<evidence type="ECO:0000259" key="2">
    <source>
        <dbReference type="Pfam" id="PF01578"/>
    </source>
</evidence>
<feature type="transmembrane region" description="Helical" evidence="1">
    <location>
        <begin position="176"/>
        <end position="199"/>
    </location>
</feature>
<dbReference type="GO" id="GO:0005886">
    <property type="term" value="C:plasma membrane"/>
    <property type="evidence" value="ECO:0007669"/>
    <property type="project" value="TreeGrafter"/>
</dbReference>
<dbReference type="InterPro" id="IPR052372">
    <property type="entry name" value="YpjD/HemX"/>
</dbReference>
<organism evidence="3 4">
    <name type="scientific">Idiomarina baltica</name>
    <dbReference type="NCBI Taxonomy" id="190892"/>
    <lineage>
        <taxon>Bacteria</taxon>
        <taxon>Pseudomonadati</taxon>
        <taxon>Pseudomonadota</taxon>
        <taxon>Gammaproteobacteria</taxon>
        <taxon>Alteromonadales</taxon>
        <taxon>Idiomarinaceae</taxon>
        <taxon>Idiomarina</taxon>
    </lineage>
</organism>
<dbReference type="PANTHER" id="PTHR38034:SF1">
    <property type="entry name" value="INNER MEMBRANE PROTEIN YPJD"/>
    <property type="match status" value="1"/>
</dbReference>
<feature type="transmembrane region" description="Helical" evidence="1">
    <location>
        <begin position="124"/>
        <end position="155"/>
    </location>
</feature>
<keyword evidence="1" id="KW-0812">Transmembrane</keyword>
<evidence type="ECO:0000313" key="3">
    <source>
        <dbReference type="EMBL" id="HAR56713.1"/>
    </source>
</evidence>
<keyword evidence="1" id="KW-0472">Membrane</keyword>
<dbReference type="GO" id="GO:0017004">
    <property type="term" value="P:cytochrome complex assembly"/>
    <property type="evidence" value="ECO:0007669"/>
    <property type="project" value="InterPro"/>
</dbReference>
<feature type="transmembrane region" description="Helical" evidence="1">
    <location>
        <begin position="65"/>
        <end position="84"/>
    </location>
</feature>
<dbReference type="Pfam" id="PF01578">
    <property type="entry name" value="Cytochrom_C_asm"/>
    <property type="match status" value="1"/>
</dbReference>
<evidence type="ECO:0000313" key="4">
    <source>
        <dbReference type="Proteomes" id="UP000262878"/>
    </source>
</evidence>
<feature type="transmembrane region" description="Helical" evidence="1">
    <location>
        <begin position="239"/>
        <end position="259"/>
    </location>
</feature>
<dbReference type="InterPro" id="IPR002541">
    <property type="entry name" value="Cyt_c_assembly"/>
</dbReference>
<protein>
    <submittedName>
        <fullName evidence="3">ABC transporter permease</fullName>
    </submittedName>
</protein>
<keyword evidence="1" id="KW-1133">Transmembrane helix</keyword>
<sequence length="265" mass="28810">MLISALLSATLVLYVASALFMLQQVFKPRSPLTIVSWVSAILALICHGGLIYMRLASDEFDHLNVSSSLSIVAWLIALLSLFRVKQSNSLLLKPVIYLFAALSALLLVLTPADLGAYIGFGHGLVIHIVLSLVAYGVLALATLYAIQASYINYLLKTKKTSGLFKQLPPLMNIERYFFRLLSAGTLLLILAIASGFAFLDDMFAQNQAHKTILAMAAALVYIVTYVAHKATGLRGKPVMVLSILGTVLLTLGYFGSRFVKDIILS</sequence>
<comment type="caution">
    <text evidence="3">The sequence shown here is derived from an EMBL/GenBank/DDBJ whole genome shotgun (WGS) entry which is preliminary data.</text>
</comment>
<feature type="domain" description="Cytochrome c assembly protein" evidence="2">
    <location>
        <begin position="38"/>
        <end position="263"/>
    </location>
</feature>
<dbReference type="Proteomes" id="UP000262878">
    <property type="component" value="Unassembled WGS sequence"/>
</dbReference>
<accession>A0A348WQA1</accession>
<gene>
    <name evidence="3" type="ORF">DCR58_08010</name>
</gene>
<feature type="transmembrane region" description="Helical" evidence="1">
    <location>
        <begin position="96"/>
        <end position="118"/>
    </location>
</feature>
<proteinExistence type="predicted"/>
<feature type="transmembrane region" description="Helical" evidence="1">
    <location>
        <begin position="34"/>
        <end position="53"/>
    </location>
</feature>
<feature type="transmembrane region" description="Helical" evidence="1">
    <location>
        <begin position="6"/>
        <end position="22"/>
    </location>
</feature>
<dbReference type="EMBL" id="DMUP01000188">
    <property type="protein sequence ID" value="HAR56713.1"/>
    <property type="molecule type" value="Genomic_DNA"/>
</dbReference>
<reference evidence="3 4" key="1">
    <citation type="journal article" date="2018" name="Nat. Biotechnol.">
        <title>A standardized bacterial taxonomy based on genome phylogeny substantially revises the tree of life.</title>
        <authorList>
            <person name="Parks D.H."/>
            <person name="Chuvochina M."/>
            <person name="Waite D.W."/>
            <person name="Rinke C."/>
            <person name="Skarshewski A."/>
            <person name="Chaumeil P.A."/>
            <person name="Hugenholtz P."/>
        </authorList>
    </citation>
    <scope>NUCLEOTIDE SEQUENCE [LARGE SCALE GENOMIC DNA]</scope>
    <source>
        <strain evidence="3">UBA9360</strain>
    </source>
</reference>
<evidence type="ECO:0000256" key="1">
    <source>
        <dbReference type="SAM" id="Phobius"/>
    </source>
</evidence>